<gene>
    <name evidence="2" type="ORF">JCM19232_4920</name>
</gene>
<proteinExistence type="predicted"/>
<accession>A0A0B8PR06</accession>
<comment type="caution">
    <text evidence="2">The sequence shown here is derived from an EMBL/GenBank/DDBJ whole genome shotgun (WGS) entry which is preliminary data.</text>
</comment>
<keyword evidence="1" id="KW-0472">Membrane</keyword>
<dbReference type="InterPro" id="IPR053166">
    <property type="entry name" value="UPF0718_permease"/>
</dbReference>
<reference evidence="2 3" key="1">
    <citation type="submission" date="2015-01" db="EMBL/GenBank/DDBJ databases">
        <title>Vibrio sp. C5 JCM 19232 whole genome shotgun sequence.</title>
        <authorList>
            <person name="Sawabe T."/>
            <person name="Meirelles P."/>
            <person name="Feng G."/>
            <person name="Sayaka M."/>
            <person name="Hattori M."/>
            <person name="Ohkuma M."/>
        </authorList>
    </citation>
    <scope>NUCLEOTIDE SEQUENCE [LARGE SCALE GENOMIC DNA]</scope>
    <source>
        <strain evidence="2 3">JCM19232</strain>
    </source>
</reference>
<keyword evidence="1" id="KW-1133">Transmembrane helix</keyword>
<evidence type="ECO:0000256" key="1">
    <source>
        <dbReference type="SAM" id="Phobius"/>
    </source>
</evidence>
<reference evidence="2 3" key="2">
    <citation type="submission" date="2015-01" db="EMBL/GenBank/DDBJ databases">
        <authorList>
            <consortium name="NBRP consortium"/>
            <person name="Sawabe T."/>
            <person name="Meirelles P."/>
            <person name="Feng G."/>
            <person name="Sayaka M."/>
            <person name="Hattori M."/>
            <person name="Ohkuma M."/>
        </authorList>
    </citation>
    <scope>NUCLEOTIDE SEQUENCE [LARGE SCALE GENOMIC DNA]</scope>
    <source>
        <strain evidence="2 3">JCM19232</strain>
    </source>
</reference>
<organism evidence="2 3">
    <name type="scientific">Vibrio ishigakensis</name>
    <dbReference type="NCBI Taxonomy" id="1481914"/>
    <lineage>
        <taxon>Bacteria</taxon>
        <taxon>Pseudomonadati</taxon>
        <taxon>Pseudomonadota</taxon>
        <taxon>Gammaproteobacteria</taxon>
        <taxon>Vibrionales</taxon>
        <taxon>Vibrionaceae</taxon>
        <taxon>Vibrio</taxon>
    </lineage>
</organism>
<name>A0A0B8PR06_9VIBR</name>
<dbReference type="PANTHER" id="PTHR42775">
    <property type="entry name" value="PERMEASE RV2963-RELATED"/>
    <property type="match status" value="1"/>
</dbReference>
<keyword evidence="1" id="KW-0812">Transmembrane</keyword>
<dbReference type="Proteomes" id="UP000031670">
    <property type="component" value="Unassembled WGS sequence"/>
</dbReference>
<evidence type="ECO:0000313" key="3">
    <source>
        <dbReference type="Proteomes" id="UP000031670"/>
    </source>
</evidence>
<dbReference type="PANTHER" id="PTHR42775:SF2">
    <property type="entry name" value="PERMEASE"/>
    <property type="match status" value="1"/>
</dbReference>
<dbReference type="AlphaFoldDB" id="A0A0B8PR06"/>
<protein>
    <submittedName>
        <fullName evidence="2">Transporter</fullName>
    </submittedName>
</protein>
<evidence type="ECO:0000313" key="2">
    <source>
        <dbReference type="EMBL" id="GAM65573.1"/>
    </source>
</evidence>
<feature type="transmembrane region" description="Helical" evidence="1">
    <location>
        <begin position="15"/>
        <end position="37"/>
    </location>
</feature>
<feature type="transmembrane region" description="Helical" evidence="1">
    <location>
        <begin position="58"/>
        <end position="77"/>
    </location>
</feature>
<dbReference type="EMBL" id="BBSA01000021">
    <property type="protein sequence ID" value="GAM65573.1"/>
    <property type="molecule type" value="Genomic_DNA"/>
</dbReference>
<sequence>MNPEFVTMFKEAGNMFLFLAAELTVLFLAISYLVGVLQEFITPAKIQSILSSKNGKGYVVAALLGSITHFVRALPFLS</sequence>